<dbReference type="InterPro" id="IPR050879">
    <property type="entry name" value="Acyltransferase_3"/>
</dbReference>
<protein>
    <recommendedName>
        <fullName evidence="3">Acyltransferase 3 domain-containing protein</fullName>
    </recommendedName>
</protein>
<dbReference type="RefSeq" id="XP_024325997.1">
    <property type="nucleotide sequence ID" value="XM_024467300.1"/>
</dbReference>
<feature type="transmembrane region" description="Helical" evidence="1">
    <location>
        <begin position="380"/>
        <end position="399"/>
    </location>
</feature>
<feature type="signal peptide" evidence="2">
    <location>
        <begin position="1"/>
        <end position="17"/>
    </location>
</feature>
<accession>A0A177AF21</accession>
<proteinExistence type="predicted"/>
<dbReference type="Proteomes" id="UP000077154">
    <property type="component" value="Unassembled WGS sequence"/>
</dbReference>
<dbReference type="PANTHER" id="PTHR23028">
    <property type="entry name" value="ACETYLTRANSFERASE"/>
    <property type="match status" value="1"/>
</dbReference>
<keyword evidence="1" id="KW-0812">Transmembrane</keyword>
<evidence type="ECO:0000313" key="4">
    <source>
        <dbReference type="EMBL" id="OAF60716.1"/>
    </source>
</evidence>
<keyword evidence="1" id="KW-0472">Membrane</keyword>
<evidence type="ECO:0000259" key="3">
    <source>
        <dbReference type="Pfam" id="PF01757"/>
    </source>
</evidence>
<feature type="chain" id="PRO_5008056499" description="Acyltransferase 3 domain-containing protein" evidence="2">
    <location>
        <begin position="18"/>
        <end position="516"/>
    </location>
</feature>
<dbReference type="OrthoDB" id="5819582at2759"/>
<feature type="transmembrane region" description="Helical" evidence="1">
    <location>
        <begin position="411"/>
        <end position="431"/>
    </location>
</feature>
<evidence type="ECO:0000256" key="1">
    <source>
        <dbReference type="SAM" id="Phobius"/>
    </source>
</evidence>
<feature type="domain" description="Acyltransferase 3" evidence="3">
    <location>
        <begin position="86"/>
        <end position="437"/>
    </location>
</feature>
<sequence length="516" mass="58940">MHLPPLPLTLTLSLTLSLPLSLPSPEKKNMSLHQDGLLGQKWLPADPDSKLSSLARITKNCAGYLRPSFLTRPGRSKTKTQLGRTAYLDGLRGFAAFLVYWQHHQLWAHGALGPDKILENAFGYDNQYYFACLPFIRTFLTGGHFAVTVFFVISGYVLSAKPLALIQGGEYGRLGDTLASALFRRWMRLYIPVIVTTFLYMTSWHALGIWTDSDHQGTYGDELIKWYRDLKNFTFIFDGSGDPFFHYNGHVWSIPVEFKGSIVIYTSLLAFSRCRKNARLWCELGMIYYCMYIVDGSFFSMFLAGMLLCDLDLLAAKGELPRFFALFEPWKELVFFNLFIISLYLGGVPSNSADISVLRASSGWYYLSFLKPQAVFNYKWFYLFFASVSMVASVPQVPWLKTFFEMRFNLYLGRISYAFYLIHGPVMWTLGDRLYVAVGWYRDAHLRGVPGWVNLLPLPKAGPFFGFEFSFLVPHIIILPVTLWLAEVVTKTVDKPTVRFVQWAYAKTLAPVPVKL</sequence>
<feature type="transmembrane region" description="Helical" evidence="1">
    <location>
        <begin position="286"/>
        <end position="309"/>
    </location>
</feature>
<keyword evidence="1" id="KW-1133">Transmembrane helix</keyword>
<feature type="transmembrane region" description="Helical" evidence="1">
    <location>
        <begin position="135"/>
        <end position="158"/>
    </location>
</feature>
<organism evidence="4">
    <name type="scientific">Pseudogymnoascus destructans</name>
    <dbReference type="NCBI Taxonomy" id="655981"/>
    <lineage>
        <taxon>Eukaryota</taxon>
        <taxon>Fungi</taxon>
        <taxon>Dikarya</taxon>
        <taxon>Ascomycota</taxon>
        <taxon>Pezizomycotina</taxon>
        <taxon>Leotiomycetes</taxon>
        <taxon>Thelebolales</taxon>
        <taxon>Thelebolaceae</taxon>
        <taxon>Pseudogymnoascus</taxon>
    </lineage>
</organism>
<dbReference type="VEuPathDB" id="FungiDB:GMDG_07066"/>
<keyword evidence="2" id="KW-0732">Signal</keyword>
<dbReference type="GeneID" id="36286731"/>
<dbReference type="GO" id="GO:0016747">
    <property type="term" value="F:acyltransferase activity, transferring groups other than amino-acyl groups"/>
    <property type="evidence" value="ECO:0007669"/>
    <property type="project" value="InterPro"/>
</dbReference>
<dbReference type="eggNOG" id="ENOG502SHP9">
    <property type="taxonomic scope" value="Eukaryota"/>
</dbReference>
<dbReference type="InterPro" id="IPR002656">
    <property type="entry name" value="Acyl_transf_3_dom"/>
</dbReference>
<dbReference type="AlphaFoldDB" id="A0A177AF21"/>
<feature type="transmembrane region" description="Helical" evidence="1">
    <location>
        <begin position="189"/>
        <end position="210"/>
    </location>
</feature>
<feature type="transmembrane region" description="Helical" evidence="1">
    <location>
        <begin position="464"/>
        <end position="486"/>
    </location>
</feature>
<dbReference type="PANTHER" id="PTHR23028:SF125">
    <property type="entry name" value="ACYLTRANSFERASE"/>
    <property type="match status" value="1"/>
</dbReference>
<dbReference type="EMBL" id="KV441391">
    <property type="protein sequence ID" value="OAF60716.1"/>
    <property type="molecule type" value="Genomic_DNA"/>
</dbReference>
<dbReference type="Pfam" id="PF01757">
    <property type="entry name" value="Acyl_transf_3"/>
    <property type="match status" value="1"/>
</dbReference>
<evidence type="ECO:0000256" key="2">
    <source>
        <dbReference type="SAM" id="SignalP"/>
    </source>
</evidence>
<name>A0A177AF21_9PEZI</name>
<gene>
    <name evidence="4" type="ORF">VC83_03656</name>
</gene>
<reference evidence="4" key="1">
    <citation type="submission" date="2016-03" db="EMBL/GenBank/DDBJ databases">
        <title>Updated assembly of Pseudogymnoascus destructans, the fungus causing white-nose syndrome of bats.</title>
        <authorList>
            <person name="Palmer J.M."/>
            <person name="Drees K.P."/>
            <person name="Foster J.T."/>
            <person name="Lindner D.L."/>
        </authorList>
    </citation>
    <scope>NUCLEOTIDE SEQUENCE [LARGE SCALE GENOMIC DNA]</scope>
    <source>
        <strain evidence="4">20631-21</strain>
    </source>
</reference>